<gene>
    <name evidence="1" type="ORF">LCGC14_0442260</name>
</gene>
<reference evidence="1" key="1">
    <citation type="journal article" date="2015" name="Nature">
        <title>Complex archaea that bridge the gap between prokaryotes and eukaryotes.</title>
        <authorList>
            <person name="Spang A."/>
            <person name="Saw J.H."/>
            <person name="Jorgensen S.L."/>
            <person name="Zaremba-Niedzwiedzka K."/>
            <person name="Martijn J."/>
            <person name="Lind A.E."/>
            <person name="van Eijk R."/>
            <person name="Schleper C."/>
            <person name="Guy L."/>
            <person name="Ettema T.J."/>
        </authorList>
    </citation>
    <scope>NUCLEOTIDE SEQUENCE</scope>
</reference>
<name>A0A0F9V785_9ZZZZ</name>
<comment type="caution">
    <text evidence="1">The sequence shown here is derived from an EMBL/GenBank/DDBJ whole genome shotgun (WGS) entry which is preliminary data.</text>
</comment>
<organism evidence="1">
    <name type="scientific">marine sediment metagenome</name>
    <dbReference type="NCBI Taxonomy" id="412755"/>
    <lineage>
        <taxon>unclassified sequences</taxon>
        <taxon>metagenomes</taxon>
        <taxon>ecological metagenomes</taxon>
    </lineage>
</organism>
<dbReference type="AlphaFoldDB" id="A0A0F9V785"/>
<accession>A0A0F9V785</accession>
<dbReference type="EMBL" id="LAZR01000428">
    <property type="protein sequence ID" value="KKN69366.1"/>
    <property type="molecule type" value="Genomic_DNA"/>
</dbReference>
<evidence type="ECO:0000313" key="1">
    <source>
        <dbReference type="EMBL" id="KKN69366.1"/>
    </source>
</evidence>
<protein>
    <submittedName>
        <fullName evidence="1">Uncharacterized protein</fullName>
    </submittedName>
</protein>
<proteinExistence type="predicted"/>
<sequence>MMEVFNVNKCTEEGIDLKSESQMETFLGCVKDSQEVMIRWKDENEGTKNSKILITDSMMSRIKDGRFVVTATSNDEE</sequence>